<dbReference type="Proteomes" id="UP000281553">
    <property type="component" value="Unassembled WGS sequence"/>
</dbReference>
<organism evidence="1 2">
    <name type="scientific">Dibothriocephalus latus</name>
    <name type="common">Fish tapeworm</name>
    <name type="synonym">Diphyllobothrium latum</name>
    <dbReference type="NCBI Taxonomy" id="60516"/>
    <lineage>
        <taxon>Eukaryota</taxon>
        <taxon>Metazoa</taxon>
        <taxon>Spiralia</taxon>
        <taxon>Lophotrochozoa</taxon>
        <taxon>Platyhelminthes</taxon>
        <taxon>Cestoda</taxon>
        <taxon>Eucestoda</taxon>
        <taxon>Diphyllobothriidea</taxon>
        <taxon>Diphyllobothriidae</taxon>
        <taxon>Dibothriocephalus</taxon>
    </lineage>
</organism>
<sequence>MQEVFTRLRVSPAEYKAAFVDNELMPCEDIDINMSEFGGEPNKTFHISAELRKSSTEGMFRPCMTKNFEPNAPSLPRLLRQCLQACSIESRQALCANVLLVGEYAGIEGHWSELLCSSYFLLWFTGLQQRLQSEIQQFLPKNTILSVKTVPNSAEAAYSGACLTSALLQGPRAPQCQWFKFMEPAMWDSIKASAPGGQRLVDRLNAQMCWP</sequence>
<keyword evidence="2" id="KW-1185">Reference proteome</keyword>
<dbReference type="OrthoDB" id="337660at2759"/>
<evidence type="ECO:0000313" key="2">
    <source>
        <dbReference type="Proteomes" id="UP000281553"/>
    </source>
</evidence>
<dbReference type="EMBL" id="UYRU01053165">
    <property type="protein sequence ID" value="VDN12147.1"/>
    <property type="molecule type" value="Genomic_DNA"/>
</dbReference>
<dbReference type="SUPFAM" id="SSF53067">
    <property type="entry name" value="Actin-like ATPase domain"/>
    <property type="match status" value="1"/>
</dbReference>
<dbReference type="Gene3D" id="3.30.420.40">
    <property type="match status" value="1"/>
</dbReference>
<name>A0A3P7LK77_DIBLA</name>
<accession>A0A3P7LK77</accession>
<protein>
    <submittedName>
        <fullName evidence="1">Uncharacterized protein</fullName>
    </submittedName>
</protein>
<evidence type="ECO:0000313" key="1">
    <source>
        <dbReference type="EMBL" id="VDN12147.1"/>
    </source>
</evidence>
<dbReference type="InterPro" id="IPR043129">
    <property type="entry name" value="ATPase_NBD"/>
</dbReference>
<proteinExistence type="predicted"/>
<reference evidence="1 2" key="1">
    <citation type="submission" date="2018-11" db="EMBL/GenBank/DDBJ databases">
        <authorList>
            <consortium name="Pathogen Informatics"/>
        </authorList>
    </citation>
    <scope>NUCLEOTIDE SEQUENCE [LARGE SCALE GENOMIC DNA]</scope>
</reference>
<gene>
    <name evidence="1" type="ORF">DILT_LOCUS7978</name>
</gene>
<dbReference type="AlphaFoldDB" id="A0A3P7LK77"/>